<dbReference type="EMBL" id="CM039177">
    <property type="protein sequence ID" value="KAH9701381.1"/>
    <property type="molecule type" value="Genomic_DNA"/>
</dbReference>
<evidence type="ECO:0000313" key="2">
    <source>
        <dbReference type="Proteomes" id="UP000829398"/>
    </source>
</evidence>
<reference evidence="2" key="1">
    <citation type="journal article" date="2023" name="Hortic. Res.">
        <title>A chromosome-level phased genome enabling allele-level studies in sweet orange: a case study on citrus Huanglongbing tolerance.</title>
        <authorList>
            <person name="Wu B."/>
            <person name="Yu Q."/>
            <person name="Deng Z."/>
            <person name="Duan Y."/>
            <person name="Luo F."/>
            <person name="Gmitter F. Jr."/>
        </authorList>
    </citation>
    <scope>NUCLEOTIDE SEQUENCE [LARGE SCALE GENOMIC DNA]</scope>
    <source>
        <strain evidence="2">cv. Valencia</strain>
    </source>
</reference>
<name>A0ACB8IW91_CITSI</name>
<evidence type="ECO:0000313" key="1">
    <source>
        <dbReference type="EMBL" id="KAH9701381.1"/>
    </source>
</evidence>
<dbReference type="Proteomes" id="UP000829398">
    <property type="component" value="Chromosome 8"/>
</dbReference>
<proteinExistence type="predicted"/>
<accession>A0ACB8IW91</accession>
<protein>
    <submittedName>
        <fullName evidence="1">Uncharacterized protein</fullName>
    </submittedName>
</protein>
<keyword evidence="2" id="KW-1185">Reference proteome</keyword>
<sequence length="298" mass="32959">MSPRFPISRLPCAYHLFSRALTTTRRHVGSDPADDFVCFSSNANASNEDSINLVAQLHQQNGSLQNPYFLNEIISFCAKSALYDVGIQVHSLIVKVGFTSNPYLCTALVVHGLSLKQGLCYKVVVETGLIDMYSKCCNVEGSKRVFDKMKEKNVITWTSMVTVNAQNEQPDDEMILFKEMLRFGLRPNCVAYNSLLSSFSSLEYLGCCKQVHCRAVHEGLLDNVYIVVTLATIYSVELADEAEPHATHVGVPAGIKSAVNPVASLGVRVKGAREKLENSRWQNCYEEIPIQLDVAGIS</sequence>
<gene>
    <name evidence="1" type="ORF">KPL71_024974</name>
</gene>
<comment type="caution">
    <text evidence="1">The sequence shown here is derived from an EMBL/GenBank/DDBJ whole genome shotgun (WGS) entry which is preliminary data.</text>
</comment>
<organism evidence="1 2">
    <name type="scientific">Citrus sinensis</name>
    <name type="common">Sweet orange</name>
    <name type="synonym">Citrus aurantium var. sinensis</name>
    <dbReference type="NCBI Taxonomy" id="2711"/>
    <lineage>
        <taxon>Eukaryota</taxon>
        <taxon>Viridiplantae</taxon>
        <taxon>Streptophyta</taxon>
        <taxon>Embryophyta</taxon>
        <taxon>Tracheophyta</taxon>
        <taxon>Spermatophyta</taxon>
        <taxon>Magnoliopsida</taxon>
        <taxon>eudicotyledons</taxon>
        <taxon>Gunneridae</taxon>
        <taxon>Pentapetalae</taxon>
        <taxon>rosids</taxon>
        <taxon>malvids</taxon>
        <taxon>Sapindales</taxon>
        <taxon>Rutaceae</taxon>
        <taxon>Aurantioideae</taxon>
        <taxon>Citrus</taxon>
    </lineage>
</organism>